<evidence type="ECO:0000256" key="4">
    <source>
        <dbReference type="ARBA" id="ARBA00022737"/>
    </source>
</evidence>
<evidence type="ECO:0000256" key="1">
    <source>
        <dbReference type="ARBA" id="ARBA00006049"/>
    </source>
</evidence>
<accession>A0A8S1P184</accession>
<dbReference type="SMART" id="SM00054">
    <property type="entry name" value="EFh"/>
    <property type="match status" value="3"/>
</dbReference>
<organism evidence="7 8">
    <name type="scientific">Paramecium primaurelia</name>
    <dbReference type="NCBI Taxonomy" id="5886"/>
    <lineage>
        <taxon>Eukaryota</taxon>
        <taxon>Sar</taxon>
        <taxon>Alveolata</taxon>
        <taxon>Ciliophora</taxon>
        <taxon>Intramacronucleata</taxon>
        <taxon>Oligohymenophorea</taxon>
        <taxon>Peniculida</taxon>
        <taxon>Parameciidae</taxon>
        <taxon>Paramecium</taxon>
    </lineage>
</organism>
<dbReference type="PANTHER" id="PTHR23055">
    <property type="entry name" value="CALCIUM BINDING PROTEINS"/>
    <property type="match status" value="1"/>
</dbReference>
<comment type="caution">
    <text evidence="7">The sequence shown here is derived from an EMBL/GenBank/DDBJ whole genome shotgun (WGS) entry which is preliminary data.</text>
</comment>
<dbReference type="Proteomes" id="UP000688137">
    <property type="component" value="Unassembled WGS sequence"/>
</dbReference>
<dbReference type="OMA" id="RSTANQH"/>
<keyword evidence="4" id="KW-0677">Repeat</keyword>
<feature type="domain" description="EF-hand" evidence="6">
    <location>
        <begin position="245"/>
        <end position="280"/>
    </location>
</feature>
<feature type="domain" description="EF-hand" evidence="6">
    <location>
        <begin position="209"/>
        <end position="244"/>
    </location>
</feature>
<keyword evidence="2" id="KW-0519">Myristate</keyword>
<evidence type="ECO:0000259" key="6">
    <source>
        <dbReference type="PROSITE" id="PS50222"/>
    </source>
</evidence>
<dbReference type="Pfam" id="PF13833">
    <property type="entry name" value="EF-hand_8"/>
    <property type="match status" value="1"/>
</dbReference>
<dbReference type="PROSITE" id="PS00018">
    <property type="entry name" value="EF_HAND_1"/>
    <property type="match status" value="3"/>
</dbReference>
<keyword evidence="8" id="KW-1185">Reference proteome</keyword>
<evidence type="ECO:0000313" key="8">
    <source>
        <dbReference type="Proteomes" id="UP000688137"/>
    </source>
</evidence>
<dbReference type="PANTHER" id="PTHR23055:SF178">
    <property type="entry name" value="NEUROCALCIN HOMOLOG"/>
    <property type="match status" value="1"/>
</dbReference>
<dbReference type="CDD" id="cd00051">
    <property type="entry name" value="EFh"/>
    <property type="match status" value="2"/>
</dbReference>
<keyword evidence="5" id="KW-0449">Lipoprotein</keyword>
<dbReference type="Pfam" id="PF13499">
    <property type="entry name" value="EF-hand_7"/>
    <property type="match status" value="1"/>
</dbReference>
<comment type="similarity">
    <text evidence="1">Belongs to the recoverin family.</text>
</comment>
<evidence type="ECO:0000256" key="2">
    <source>
        <dbReference type="ARBA" id="ARBA00022707"/>
    </source>
</evidence>
<dbReference type="AlphaFoldDB" id="A0A8S1P184"/>
<dbReference type="InterPro" id="IPR002048">
    <property type="entry name" value="EF_hand_dom"/>
</dbReference>
<feature type="domain" description="EF-hand" evidence="6">
    <location>
        <begin position="286"/>
        <end position="321"/>
    </location>
</feature>
<sequence>MFRKKRPSHLQLPNSIDKISSPAILSQRTPLSLQTPKSPPIMHRMKSFQITTHRKLPENSFAFDDLVKTPFDEEIMRFKHRSTANQHLRLESIYKFVYEKKLRGTTKYNLNPKSHQQALPVPNGSISIMINKQKKDQGFSISQFKKKIPPKSKFKMKWKTIQWILLNRKDAIDQIFSNYQKIIQKAKDKKEGMNKEEFSELLNSVQLGADRNLAEKLFYVFDEDQSGTVDYKELIVGLEVLKDDTIEEKLKIFFDLCDLDGSGKISEKEIFNVLKSNIVSESDKYQLRQSIKEMIKNCDSNGDGELDKQEILAAASNNAVLRRLLEQTISNVKRIDTIIQNDLEEPFHQFVPATAHFVQQKEGIHFPTQQKILDMIQEMESIHETAREYITPRNKHNSLQNSQFYQGLQETKNLDDSQN</sequence>
<dbReference type="InterPro" id="IPR018247">
    <property type="entry name" value="EF_Hand_1_Ca_BS"/>
</dbReference>
<gene>
    <name evidence="7" type="ORF">PPRIM_AZ9-3.1.T1010035</name>
</gene>
<protein>
    <recommendedName>
        <fullName evidence="6">EF-hand domain-containing protein</fullName>
    </recommendedName>
</protein>
<evidence type="ECO:0000313" key="7">
    <source>
        <dbReference type="EMBL" id="CAD8096325.1"/>
    </source>
</evidence>
<proteinExistence type="inferred from homology"/>
<name>A0A8S1P184_PARPR</name>
<evidence type="ECO:0000256" key="3">
    <source>
        <dbReference type="ARBA" id="ARBA00022723"/>
    </source>
</evidence>
<keyword evidence="3" id="KW-0479">Metal-binding</keyword>
<evidence type="ECO:0000256" key="5">
    <source>
        <dbReference type="ARBA" id="ARBA00023288"/>
    </source>
</evidence>
<reference evidence="7" key="1">
    <citation type="submission" date="2021-01" db="EMBL/GenBank/DDBJ databases">
        <authorList>
            <consortium name="Genoscope - CEA"/>
            <person name="William W."/>
        </authorList>
    </citation>
    <scope>NUCLEOTIDE SEQUENCE</scope>
</reference>
<dbReference type="EMBL" id="CAJJDM010000104">
    <property type="protein sequence ID" value="CAD8096325.1"/>
    <property type="molecule type" value="Genomic_DNA"/>
</dbReference>
<dbReference type="GO" id="GO:0005509">
    <property type="term" value="F:calcium ion binding"/>
    <property type="evidence" value="ECO:0007669"/>
    <property type="project" value="InterPro"/>
</dbReference>
<dbReference type="PROSITE" id="PS50222">
    <property type="entry name" value="EF_HAND_2"/>
    <property type="match status" value="3"/>
</dbReference>
<dbReference type="InterPro" id="IPR028846">
    <property type="entry name" value="Recoverin"/>
</dbReference>